<accession>A0A317KXR6</accession>
<dbReference type="InterPro" id="IPR029056">
    <property type="entry name" value="Ribokinase-like"/>
</dbReference>
<comment type="similarity">
    <text evidence="1">Belongs to the carbohydrate kinase PfkB family.</text>
</comment>
<dbReference type="PANTHER" id="PTHR43320">
    <property type="entry name" value="SUGAR KINASE"/>
    <property type="match status" value="1"/>
</dbReference>
<dbReference type="OrthoDB" id="9813569at2"/>
<dbReference type="Gene3D" id="3.40.1190.20">
    <property type="match status" value="1"/>
</dbReference>
<proteinExistence type="inferred from homology"/>
<evidence type="ECO:0000256" key="2">
    <source>
        <dbReference type="ARBA" id="ARBA00022679"/>
    </source>
</evidence>
<evidence type="ECO:0000256" key="3">
    <source>
        <dbReference type="ARBA" id="ARBA00022777"/>
    </source>
</evidence>
<dbReference type="CDD" id="cd01166">
    <property type="entry name" value="KdgK"/>
    <property type="match status" value="1"/>
</dbReference>
<dbReference type="InterPro" id="IPR052700">
    <property type="entry name" value="Carb_kinase_PfkB-like"/>
</dbReference>
<gene>
    <name evidence="5" type="ORF">DLJ74_12340</name>
</gene>
<dbReference type="Proteomes" id="UP000245624">
    <property type="component" value="Unassembled WGS sequence"/>
</dbReference>
<evidence type="ECO:0000313" key="6">
    <source>
        <dbReference type="Proteomes" id="UP000245624"/>
    </source>
</evidence>
<dbReference type="GO" id="GO:0016301">
    <property type="term" value="F:kinase activity"/>
    <property type="evidence" value="ECO:0007669"/>
    <property type="project" value="UniProtKB-KW"/>
</dbReference>
<keyword evidence="6" id="KW-1185">Reference proteome</keyword>
<evidence type="ECO:0000256" key="1">
    <source>
        <dbReference type="ARBA" id="ARBA00010688"/>
    </source>
</evidence>
<comment type="caution">
    <text evidence="5">The sequence shown here is derived from an EMBL/GenBank/DDBJ whole genome shotgun (WGS) entry which is preliminary data.</text>
</comment>
<feature type="domain" description="Carbohydrate kinase PfkB" evidence="4">
    <location>
        <begin position="2"/>
        <end position="208"/>
    </location>
</feature>
<reference evidence="5 6" key="1">
    <citation type="submission" date="2018-05" db="EMBL/GenBank/DDBJ databases">
        <title>Genomic analysis of Gracilibacillus dipsosauri DD1 reveals novel features of a salt-tolerant amylase.</title>
        <authorList>
            <person name="Deutch C.E."/>
            <person name="Yang S."/>
        </authorList>
    </citation>
    <scope>NUCLEOTIDE SEQUENCE [LARGE SCALE GENOMIC DNA]</scope>
    <source>
        <strain evidence="5 6">DD1</strain>
    </source>
</reference>
<dbReference type="EMBL" id="QGTD01000011">
    <property type="protein sequence ID" value="PWU67894.1"/>
    <property type="molecule type" value="Genomic_DNA"/>
</dbReference>
<organism evidence="5 6">
    <name type="scientific">Gracilibacillus dipsosauri</name>
    <dbReference type="NCBI Taxonomy" id="178340"/>
    <lineage>
        <taxon>Bacteria</taxon>
        <taxon>Bacillati</taxon>
        <taxon>Bacillota</taxon>
        <taxon>Bacilli</taxon>
        <taxon>Bacillales</taxon>
        <taxon>Bacillaceae</taxon>
        <taxon>Gracilibacillus</taxon>
    </lineage>
</organism>
<dbReference type="RefSeq" id="WP_109984699.1">
    <property type="nucleotide sequence ID" value="NZ_QGTD01000011.1"/>
</dbReference>
<keyword evidence="2" id="KW-0808">Transferase</keyword>
<name>A0A317KXR6_9BACI</name>
<evidence type="ECO:0000313" key="5">
    <source>
        <dbReference type="EMBL" id="PWU67894.1"/>
    </source>
</evidence>
<sequence length="336" mass="38276">MRVVTFGEMLMRLTTDPTARLQQTNQFSFYYGGKEANVAVSLANFGVNTSYISRVPLNLIGDTCERYLRGCSVDTSFLLKGGDRLGLYFVESGIGNRPGQVIYDRKFSSFSQIKKENIEWDRILEGVELFHTTGITLALSEELQEITIEGMKRAKEQGIKVSFDFNYRAKLWSQQEASIVIQKALPYVDIAFCNHMDAIYLLNIEPVEEELTHKEKLQYYYDNIRELYPNIELFASTKRDVKSSSVHFLQGYLYREGMLEQTATYTIEPIIDRIGGGDAYAAGILYGILHRWNPIDMVRFATGASVLKHTVKGDGNAFSVPEVEQFIQSINQEINR</sequence>
<dbReference type="PANTHER" id="PTHR43320:SF2">
    <property type="entry name" value="2-DEHYDRO-3-DEOXYGLUCONOKINASE_2-DEHYDRO-3-DEOXYGALACTONOKINASE"/>
    <property type="match status" value="1"/>
</dbReference>
<dbReference type="InterPro" id="IPR011611">
    <property type="entry name" value="PfkB_dom"/>
</dbReference>
<dbReference type="AlphaFoldDB" id="A0A317KXR6"/>
<evidence type="ECO:0000259" key="4">
    <source>
        <dbReference type="Pfam" id="PF00294"/>
    </source>
</evidence>
<protein>
    <submittedName>
        <fullName evidence="5">2-dehydro-3-deoxygluconokinase</fullName>
    </submittedName>
</protein>
<dbReference type="Pfam" id="PF00294">
    <property type="entry name" value="PfkB"/>
    <property type="match status" value="1"/>
</dbReference>
<keyword evidence="3 5" id="KW-0418">Kinase</keyword>
<dbReference type="SUPFAM" id="SSF53613">
    <property type="entry name" value="Ribokinase-like"/>
    <property type="match status" value="1"/>
</dbReference>